<evidence type="ECO:0000313" key="8">
    <source>
        <dbReference type="EMBL" id="KAK5052651.1"/>
    </source>
</evidence>
<proteinExistence type="predicted"/>
<dbReference type="RefSeq" id="XP_064706351.1">
    <property type="nucleotide sequence ID" value="XM_064846126.1"/>
</dbReference>
<keyword evidence="2 5" id="KW-0812">Transmembrane</keyword>
<keyword evidence="9" id="KW-1185">Reference proteome</keyword>
<evidence type="ECO:0000259" key="7">
    <source>
        <dbReference type="PROSITE" id="PS51751"/>
    </source>
</evidence>
<evidence type="ECO:0000256" key="5">
    <source>
        <dbReference type="PROSITE-ProRule" id="PRU01087"/>
    </source>
</evidence>
<evidence type="ECO:0000256" key="3">
    <source>
        <dbReference type="ARBA" id="ARBA00022989"/>
    </source>
</evidence>
<keyword evidence="3 5" id="KW-1133">Transmembrane helix</keyword>
<feature type="transmembrane region" description="Helical" evidence="6">
    <location>
        <begin position="63"/>
        <end position="82"/>
    </location>
</feature>
<dbReference type="GO" id="GO:0016020">
    <property type="term" value="C:membrane"/>
    <property type="evidence" value="ECO:0007669"/>
    <property type="project" value="UniProtKB-SubCell"/>
</dbReference>
<reference evidence="8 9" key="1">
    <citation type="submission" date="2023-08" db="EMBL/GenBank/DDBJ databases">
        <title>Black Yeasts Isolated from many extreme environments.</title>
        <authorList>
            <person name="Coleine C."/>
            <person name="Stajich J.E."/>
            <person name="Selbmann L."/>
        </authorList>
    </citation>
    <scope>NUCLEOTIDE SEQUENCE [LARGE SCALE GENOMIC DNA]</scope>
    <source>
        <strain evidence="8 9">CCFEE 5792</strain>
    </source>
</reference>
<protein>
    <recommendedName>
        <fullName evidence="7">EXPERA domain-containing protein</fullName>
    </recommendedName>
</protein>
<dbReference type="Pfam" id="PF05241">
    <property type="entry name" value="EBP"/>
    <property type="match status" value="1"/>
</dbReference>
<dbReference type="InterPro" id="IPR033118">
    <property type="entry name" value="EXPERA"/>
</dbReference>
<gene>
    <name evidence="8" type="ORF">LTR84_002516</name>
</gene>
<comment type="caution">
    <text evidence="8">The sequence shown here is derived from an EMBL/GenBank/DDBJ whole genome shotgun (WGS) entry which is preliminary data.</text>
</comment>
<dbReference type="AlphaFoldDB" id="A0AAV9NCF9"/>
<dbReference type="GeneID" id="89970724"/>
<comment type="subcellular location">
    <subcellularLocation>
        <location evidence="1">Membrane</location>
        <topology evidence="1">Multi-pass membrane protein</topology>
    </subcellularLocation>
</comment>
<feature type="domain" description="EXPERA" evidence="7">
    <location>
        <begin position="1"/>
        <end position="77"/>
    </location>
</feature>
<evidence type="ECO:0000256" key="6">
    <source>
        <dbReference type="SAM" id="Phobius"/>
    </source>
</evidence>
<sequence>MYLELVYHLPVSVWFVWNIPKDHPLVPLNLLIFALETAVTTLTCLVDTADWAGYSASQRQGIYSLYLPYLILAVGMGLDAYFRVKAQILRTAKAGVGASAGDGKAKRT</sequence>
<evidence type="ECO:0000256" key="1">
    <source>
        <dbReference type="ARBA" id="ARBA00004141"/>
    </source>
</evidence>
<name>A0AAV9NCF9_9EURO</name>
<evidence type="ECO:0000256" key="4">
    <source>
        <dbReference type="ARBA" id="ARBA00023136"/>
    </source>
</evidence>
<dbReference type="EMBL" id="JAVRRD010000013">
    <property type="protein sequence ID" value="KAK5052651.1"/>
    <property type="molecule type" value="Genomic_DNA"/>
</dbReference>
<evidence type="ECO:0000313" key="9">
    <source>
        <dbReference type="Proteomes" id="UP001358417"/>
    </source>
</evidence>
<keyword evidence="4 5" id="KW-0472">Membrane</keyword>
<dbReference type="PROSITE" id="PS51751">
    <property type="entry name" value="EXPERA"/>
    <property type="match status" value="1"/>
</dbReference>
<accession>A0AAV9NCF9</accession>
<evidence type="ECO:0000256" key="2">
    <source>
        <dbReference type="ARBA" id="ARBA00022692"/>
    </source>
</evidence>
<dbReference type="Proteomes" id="UP001358417">
    <property type="component" value="Unassembled WGS sequence"/>
</dbReference>
<organism evidence="8 9">
    <name type="scientific">Exophiala bonariae</name>
    <dbReference type="NCBI Taxonomy" id="1690606"/>
    <lineage>
        <taxon>Eukaryota</taxon>
        <taxon>Fungi</taxon>
        <taxon>Dikarya</taxon>
        <taxon>Ascomycota</taxon>
        <taxon>Pezizomycotina</taxon>
        <taxon>Eurotiomycetes</taxon>
        <taxon>Chaetothyriomycetidae</taxon>
        <taxon>Chaetothyriales</taxon>
        <taxon>Herpotrichiellaceae</taxon>
        <taxon>Exophiala</taxon>
    </lineage>
</organism>